<sequence length="62" mass="7069">MKLSDVSKVLITIIVSFIIGAVAIGIWGWSELDKPYKISQSFQTYKSAFDTDTRILLERYLV</sequence>
<proteinExistence type="predicted"/>
<accession>A0A0F8ZIP4</accession>
<organism evidence="2">
    <name type="scientific">marine sediment metagenome</name>
    <dbReference type="NCBI Taxonomy" id="412755"/>
    <lineage>
        <taxon>unclassified sequences</taxon>
        <taxon>metagenomes</taxon>
        <taxon>ecological metagenomes</taxon>
    </lineage>
</organism>
<feature type="transmembrane region" description="Helical" evidence="1">
    <location>
        <begin position="9"/>
        <end position="29"/>
    </location>
</feature>
<dbReference type="AlphaFoldDB" id="A0A0F8ZIP4"/>
<keyword evidence="1" id="KW-0472">Membrane</keyword>
<keyword evidence="1" id="KW-1133">Transmembrane helix</keyword>
<reference evidence="2" key="1">
    <citation type="journal article" date="2015" name="Nature">
        <title>Complex archaea that bridge the gap between prokaryotes and eukaryotes.</title>
        <authorList>
            <person name="Spang A."/>
            <person name="Saw J.H."/>
            <person name="Jorgensen S.L."/>
            <person name="Zaremba-Niedzwiedzka K."/>
            <person name="Martijn J."/>
            <person name="Lind A.E."/>
            <person name="van Eijk R."/>
            <person name="Schleper C."/>
            <person name="Guy L."/>
            <person name="Ettema T.J."/>
        </authorList>
    </citation>
    <scope>NUCLEOTIDE SEQUENCE</scope>
</reference>
<dbReference type="EMBL" id="LAZR01051104">
    <property type="protein sequence ID" value="KKK85880.1"/>
    <property type="molecule type" value="Genomic_DNA"/>
</dbReference>
<name>A0A0F8ZIP4_9ZZZZ</name>
<protein>
    <submittedName>
        <fullName evidence="2">Uncharacterized protein</fullName>
    </submittedName>
</protein>
<gene>
    <name evidence="2" type="ORF">LCGC14_2768850</name>
</gene>
<evidence type="ECO:0000256" key="1">
    <source>
        <dbReference type="SAM" id="Phobius"/>
    </source>
</evidence>
<feature type="non-terminal residue" evidence="2">
    <location>
        <position position="62"/>
    </location>
</feature>
<evidence type="ECO:0000313" key="2">
    <source>
        <dbReference type="EMBL" id="KKK85880.1"/>
    </source>
</evidence>
<comment type="caution">
    <text evidence="2">The sequence shown here is derived from an EMBL/GenBank/DDBJ whole genome shotgun (WGS) entry which is preliminary data.</text>
</comment>
<keyword evidence="1" id="KW-0812">Transmembrane</keyword>